<dbReference type="NCBIfam" id="TIGR00204">
    <property type="entry name" value="dxs"/>
    <property type="match status" value="1"/>
</dbReference>
<gene>
    <name evidence="15" type="ORF">CCAE0312_LOCUS3431</name>
</gene>
<keyword evidence="7" id="KW-0808">Transferase</keyword>
<keyword evidence="12" id="KW-0786">Thiamine pyrophosphate</keyword>
<dbReference type="UniPathway" id="UPA00064">
    <property type="reaction ID" value="UER00091"/>
</dbReference>
<dbReference type="SUPFAM" id="SSF52518">
    <property type="entry name" value="Thiamin diphosphate-binding fold (THDP-binding)"/>
    <property type="match status" value="1"/>
</dbReference>
<dbReference type="AlphaFoldDB" id="A0A7S1TBZ4"/>
<proteinExistence type="inferred from homology"/>
<dbReference type="Pfam" id="PF02779">
    <property type="entry name" value="Transket_pyr"/>
    <property type="match status" value="1"/>
</dbReference>
<evidence type="ECO:0000256" key="2">
    <source>
        <dbReference type="ARBA" id="ARBA00001964"/>
    </source>
</evidence>
<evidence type="ECO:0000256" key="12">
    <source>
        <dbReference type="ARBA" id="ARBA00023052"/>
    </source>
</evidence>
<evidence type="ECO:0000256" key="1">
    <source>
        <dbReference type="ARBA" id="ARBA00001946"/>
    </source>
</evidence>
<dbReference type="InterPro" id="IPR033248">
    <property type="entry name" value="Transketolase_C"/>
</dbReference>
<dbReference type="InterPro" id="IPR005475">
    <property type="entry name" value="Transketolase-like_Pyr-bd"/>
</dbReference>
<dbReference type="SUPFAM" id="SSF52922">
    <property type="entry name" value="TK C-terminal domain-like"/>
    <property type="match status" value="1"/>
</dbReference>
<sequence>MSEYEAFASAPSYGWSGRPLGLTGSPVSIRLRPHSHSRNRRILHMEAARDETSDHDHLRGPRGTPLLDRIKDPSDLRRLARADLPKLAHELRWETLYAVSKTGGHLGSSLGVIELTIALHYVFRTPEDKLLWDVAHQTYPHKILTGRRNRMHTLRKRNGLSGFTKRSESEYDVFGAGHSSTSISAAFGMAVARDLSGRNFNSIAVIGDGAITGGMAYEAMNCAGYLGNRVIVILNDNGQVSLPTGTRSAGGVQPSSALSVSTSRLLTSKPFLDIRSAAKQFASLFPSEVKDVAARVDEYTRGILTQGGTLFEELGFYYVGPVDGHDLDQMVPILENVRDMPGNKPVLIHVKTEKGKGYPPAEAALDKYHGVGTFDVASGRQNKGSPKNPSYTSIFAKTLIEEAEEDRKIVAITAAMPGGTGLNLFGEKFPSRTFDVGIAEQHAVTMAAGMAIEGFKPFCCIYSTFLQRGYDQVVHDVCLQKLPVRFMLDRAGLVGNDGATHHGTFDLAYLGCLPNIVIMAPSDEVELQHMIATALKLDDIPSAVRYPRGNGLGLDVMREMFGYGLEGMEKKGKALPVGRGRIIKSKSEGPVATSKSVAILSIGTRLLDSVKAGRALEERGIPTTVADARFMKPLDTALIRDLASRHDVFITVEEGSIGGFGDHVLHFMALEGLLDTGRVRFRPMVVPDRFIDHATQEEQYEEAGLSSGHIVSTALRLVGRESEALVSVLVQ</sequence>
<protein>
    <recommendedName>
        <fullName evidence="6">1-deoxy-D-xylulose-5-phosphate synthase</fullName>
        <ecNumber evidence="6">2.2.1.7</ecNumber>
    </recommendedName>
</protein>
<dbReference type="HAMAP" id="MF_00315">
    <property type="entry name" value="DXP_synth"/>
    <property type="match status" value="1"/>
</dbReference>
<evidence type="ECO:0000256" key="3">
    <source>
        <dbReference type="ARBA" id="ARBA00004980"/>
    </source>
</evidence>
<dbReference type="CDD" id="cd02007">
    <property type="entry name" value="TPP_DXS"/>
    <property type="match status" value="1"/>
</dbReference>
<evidence type="ECO:0000256" key="6">
    <source>
        <dbReference type="ARBA" id="ARBA00013150"/>
    </source>
</evidence>
<comment type="pathway">
    <text evidence="3">Metabolic intermediate biosynthesis; 1-deoxy-D-xylulose 5-phosphate biosynthesis; 1-deoxy-D-xylulose 5-phosphate from D-glyceraldehyde 3-phosphate and pyruvate: step 1/1.</text>
</comment>
<evidence type="ECO:0000313" key="15">
    <source>
        <dbReference type="EMBL" id="CAD9231375.1"/>
    </source>
</evidence>
<comment type="subunit">
    <text evidence="5">Homodimer.</text>
</comment>
<evidence type="ECO:0000256" key="10">
    <source>
        <dbReference type="ARBA" id="ARBA00022958"/>
    </source>
</evidence>
<evidence type="ECO:0000256" key="8">
    <source>
        <dbReference type="ARBA" id="ARBA00022723"/>
    </source>
</evidence>
<comment type="similarity">
    <text evidence="4">Belongs to the transketolase family. DXPS subfamily.</text>
</comment>
<name>A0A7S1TBZ4_9RHOD</name>
<dbReference type="Gene3D" id="3.40.50.920">
    <property type="match status" value="1"/>
</dbReference>
<keyword evidence="8" id="KW-0479">Metal-binding</keyword>
<dbReference type="Pfam" id="PF13292">
    <property type="entry name" value="DXP_synthase_N"/>
    <property type="match status" value="1"/>
</dbReference>
<dbReference type="NCBIfam" id="NF003933">
    <property type="entry name" value="PRK05444.2-2"/>
    <property type="match status" value="1"/>
</dbReference>
<evidence type="ECO:0000256" key="7">
    <source>
        <dbReference type="ARBA" id="ARBA00022679"/>
    </source>
</evidence>
<dbReference type="GO" id="GO:0046872">
    <property type="term" value="F:metal ion binding"/>
    <property type="evidence" value="ECO:0007669"/>
    <property type="project" value="UniProtKB-KW"/>
</dbReference>
<dbReference type="GO" id="GO:0016114">
    <property type="term" value="P:terpenoid biosynthetic process"/>
    <property type="evidence" value="ECO:0007669"/>
    <property type="project" value="InterPro"/>
</dbReference>
<dbReference type="EC" id="2.2.1.7" evidence="6"/>
<dbReference type="InterPro" id="IPR009014">
    <property type="entry name" value="Transketo_C/PFOR_II"/>
</dbReference>
<dbReference type="GO" id="GO:0008661">
    <property type="term" value="F:1-deoxy-D-xylulose-5-phosphate synthase activity"/>
    <property type="evidence" value="ECO:0007669"/>
    <property type="project" value="UniProtKB-EC"/>
</dbReference>
<keyword evidence="9" id="KW-0460">Magnesium</keyword>
<keyword evidence="11" id="KW-0784">Thiamine biosynthesis</keyword>
<keyword evidence="10" id="KW-0630">Potassium</keyword>
<feature type="domain" description="Transketolase-like pyrimidine-binding" evidence="14">
    <location>
        <begin position="389"/>
        <end position="554"/>
    </location>
</feature>
<keyword evidence="13" id="KW-0414">Isoprene biosynthesis</keyword>
<evidence type="ECO:0000259" key="14">
    <source>
        <dbReference type="SMART" id="SM00861"/>
    </source>
</evidence>
<dbReference type="SMART" id="SM00861">
    <property type="entry name" value="Transket_pyr"/>
    <property type="match status" value="1"/>
</dbReference>
<dbReference type="InterPro" id="IPR029061">
    <property type="entry name" value="THDP-binding"/>
</dbReference>
<dbReference type="CDD" id="cd07033">
    <property type="entry name" value="TPP_PYR_DXS_TK_like"/>
    <property type="match status" value="1"/>
</dbReference>
<evidence type="ECO:0000256" key="13">
    <source>
        <dbReference type="ARBA" id="ARBA00023229"/>
    </source>
</evidence>
<accession>A0A7S1TBZ4</accession>
<evidence type="ECO:0000256" key="9">
    <source>
        <dbReference type="ARBA" id="ARBA00022842"/>
    </source>
</evidence>
<dbReference type="GO" id="GO:0009228">
    <property type="term" value="P:thiamine biosynthetic process"/>
    <property type="evidence" value="ECO:0007669"/>
    <property type="project" value="UniProtKB-KW"/>
</dbReference>
<reference evidence="15" key="1">
    <citation type="submission" date="2021-01" db="EMBL/GenBank/DDBJ databases">
        <authorList>
            <person name="Corre E."/>
            <person name="Pelletier E."/>
            <person name="Niang G."/>
            <person name="Scheremetjew M."/>
            <person name="Finn R."/>
            <person name="Kale V."/>
            <person name="Holt S."/>
            <person name="Cochrane G."/>
            <person name="Meng A."/>
            <person name="Brown T."/>
            <person name="Cohen L."/>
        </authorList>
    </citation>
    <scope>NUCLEOTIDE SEQUENCE</scope>
    <source>
        <strain evidence="15">SAG 36.94</strain>
    </source>
</reference>
<comment type="cofactor">
    <cofactor evidence="2">
        <name>thiamine diphosphate</name>
        <dbReference type="ChEBI" id="CHEBI:58937"/>
    </cofactor>
</comment>
<dbReference type="PANTHER" id="PTHR43322:SF5">
    <property type="entry name" value="1-DEOXY-D-XYLULOSE-5-PHOSPHATE SYNTHASE, CHLOROPLASTIC"/>
    <property type="match status" value="1"/>
</dbReference>
<dbReference type="Pfam" id="PF02780">
    <property type="entry name" value="Transketolase_C"/>
    <property type="match status" value="1"/>
</dbReference>
<evidence type="ECO:0000256" key="11">
    <source>
        <dbReference type="ARBA" id="ARBA00022977"/>
    </source>
</evidence>
<evidence type="ECO:0000256" key="5">
    <source>
        <dbReference type="ARBA" id="ARBA00011738"/>
    </source>
</evidence>
<dbReference type="PANTHER" id="PTHR43322">
    <property type="entry name" value="1-D-DEOXYXYLULOSE 5-PHOSPHATE SYNTHASE-RELATED"/>
    <property type="match status" value="1"/>
</dbReference>
<organism evidence="15">
    <name type="scientific">Compsopogon caeruleus</name>
    <dbReference type="NCBI Taxonomy" id="31354"/>
    <lineage>
        <taxon>Eukaryota</taxon>
        <taxon>Rhodophyta</taxon>
        <taxon>Compsopogonophyceae</taxon>
        <taxon>Compsopogonales</taxon>
        <taxon>Compsopogonaceae</taxon>
        <taxon>Compsopogon</taxon>
    </lineage>
</organism>
<dbReference type="Gene3D" id="3.40.50.970">
    <property type="match status" value="2"/>
</dbReference>
<evidence type="ECO:0000256" key="4">
    <source>
        <dbReference type="ARBA" id="ARBA00011081"/>
    </source>
</evidence>
<comment type="cofactor">
    <cofactor evidence="1">
        <name>Mg(2+)</name>
        <dbReference type="ChEBI" id="CHEBI:18420"/>
    </cofactor>
</comment>
<dbReference type="InterPro" id="IPR005477">
    <property type="entry name" value="Dxylulose-5-P_synthase"/>
</dbReference>
<dbReference type="EMBL" id="HBGH01006563">
    <property type="protein sequence ID" value="CAD9231375.1"/>
    <property type="molecule type" value="Transcribed_RNA"/>
</dbReference>
<dbReference type="FunFam" id="3.40.50.970:FF:000005">
    <property type="entry name" value="1-deoxy-D-xylulose-5-phosphate synthase"/>
    <property type="match status" value="1"/>
</dbReference>